<accession>A0A0F9FDH3</accession>
<dbReference type="AlphaFoldDB" id="A0A0F9FDH3"/>
<comment type="caution">
    <text evidence="1">The sequence shown here is derived from an EMBL/GenBank/DDBJ whole genome shotgun (WGS) entry which is preliminary data.</text>
</comment>
<protein>
    <submittedName>
        <fullName evidence="1">Uncharacterized protein</fullName>
    </submittedName>
</protein>
<dbReference type="EMBL" id="LAZR01021695">
    <property type="protein sequence ID" value="KKL84444.1"/>
    <property type="molecule type" value="Genomic_DNA"/>
</dbReference>
<organism evidence="1">
    <name type="scientific">marine sediment metagenome</name>
    <dbReference type="NCBI Taxonomy" id="412755"/>
    <lineage>
        <taxon>unclassified sequences</taxon>
        <taxon>metagenomes</taxon>
        <taxon>ecological metagenomes</taxon>
    </lineage>
</organism>
<evidence type="ECO:0000313" key="1">
    <source>
        <dbReference type="EMBL" id="KKL84444.1"/>
    </source>
</evidence>
<gene>
    <name evidence="1" type="ORF">LCGC14_1964690</name>
</gene>
<reference evidence="1" key="1">
    <citation type="journal article" date="2015" name="Nature">
        <title>Complex archaea that bridge the gap between prokaryotes and eukaryotes.</title>
        <authorList>
            <person name="Spang A."/>
            <person name="Saw J.H."/>
            <person name="Jorgensen S.L."/>
            <person name="Zaremba-Niedzwiedzka K."/>
            <person name="Martijn J."/>
            <person name="Lind A.E."/>
            <person name="van Eijk R."/>
            <person name="Schleper C."/>
            <person name="Guy L."/>
            <person name="Ettema T.J."/>
        </authorList>
    </citation>
    <scope>NUCLEOTIDE SEQUENCE</scope>
</reference>
<name>A0A0F9FDH3_9ZZZZ</name>
<proteinExistence type="predicted"/>
<sequence>MVVTATQPSPEGLFDESAGYDEDVGIRLATGLSDEEKRQAKALYRLFNELWGVCIMVGDPGAGKDVLGNYLSHTIPRYFPSKRLLRDEKPRELFGRYHGMFNEDVLREDIARMKQAAVGVSATKIDAVMESVADAWAKGAGTVLLQNSILYLTEYYNYCYRRNPHSPMNKTMGAIHKVKRHLNTLIIGTVQMTSELDRKTCLPWIDWITYCGRQRGDPTVFHYRIYKAKYDRRLDLLLAVGAPFRITVDGGKPRSFLGTGKIVVRKPDYIPETEEERVVLAVLKTGVDDYNQLVDYLETEGDMSERETLRTLKWLSLKLPGERGRFVVDYPCWFKTFNSRSSPQIRTALKAPKTLGISD</sequence>